<proteinExistence type="predicted"/>
<evidence type="ECO:0000256" key="2">
    <source>
        <dbReference type="ARBA" id="ARBA00023306"/>
    </source>
</evidence>
<dbReference type="EMBL" id="CP097506">
    <property type="protein sequence ID" value="URD94900.1"/>
    <property type="molecule type" value="Genomic_DNA"/>
</dbReference>
<dbReference type="InterPro" id="IPR016024">
    <property type="entry name" value="ARM-type_fold"/>
</dbReference>
<dbReference type="AlphaFoldDB" id="A0A9E7FE04"/>
<evidence type="ECO:0000256" key="1">
    <source>
        <dbReference type="ARBA" id="ARBA00022618"/>
    </source>
</evidence>
<dbReference type="OrthoDB" id="379794at2759"/>
<dbReference type="GO" id="GO:0005829">
    <property type="term" value="C:cytosol"/>
    <property type="evidence" value="ECO:0007669"/>
    <property type="project" value="TreeGrafter"/>
</dbReference>
<keyword evidence="1" id="KW-0132">Cell division</keyword>
<accession>A0A9E7FE04</accession>
<dbReference type="PANTHER" id="PTHR13255">
    <property type="entry name" value="ATAXIN-10"/>
    <property type="match status" value="1"/>
</dbReference>
<organism evidence="4 5">
    <name type="scientific">Musa troglodytarum</name>
    <name type="common">fe'i banana</name>
    <dbReference type="NCBI Taxonomy" id="320322"/>
    <lineage>
        <taxon>Eukaryota</taxon>
        <taxon>Viridiplantae</taxon>
        <taxon>Streptophyta</taxon>
        <taxon>Embryophyta</taxon>
        <taxon>Tracheophyta</taxon>
        <taxon>Spermatophyta</taxon>
        <taxon>Magnoliopsida</taxon>
        <taxon>Liliopsida</taxon>
        <taxon>Zingiberales</taxon>
        <taxon>Musaceae</taxon>
        <taxon>Musa</taxon>
    </lineage>
</organism>
<evidence type="ECO:0000313" key="5">
    <source>
        <dbReference type="Proteomes" id="UP001055439"/>
    </source>
</evidence>
<dbReference type="InterPro" id="IPR019156">
    <property type="entry name" value="Ataxin-10_domain"/>
</dbReference>
<sequence length="517" mass="57820">MDLEDNKSRPLDSNLRDDSIKSWKRKRSGGYAMENPAADDRLEVVLALLDASRSRHGRARLAAEGILPAVLRCLSSSPALLLLPRLCITVNLCCERPNQDAFLEAGGLDRIASVLLSGHQISAEILQAVLQVLGNVASAGEAHKAAVWARFFPIWFREIAAMRNPAVCNSLCKVLNTCCSATGGRRRLGELCEEGRGLPILLDIVNTMSPSCHKEICLYFLLGKACIKDIYFNLVFQRLSSVNTLDGSFGANFTYKLFTKEQVFLLRLLSYHLIAWPDVLDIISSYFALGVLQLLKEAYSVVDASSQSISAGLTDDLAINVLWCSFYILRDICSWKDHSSSASEDPADSLLSAGLLQLLLRYLRELEPPNIVKNHAMQTSTDSKVCPYKGFRRDVVSVLCNFLHGRKQVQDEIRKQDGIPLLLKQCVVDDCDQSLRQWGSLSIRYLLEGNLENQYKVAELEQKEPVITPEIARMGLRVEIDQESQCPKMVKAYQEQEDDPCQYYANGQLTYVTRLDS</sequence>
<evidence type="ECO:0000313" key="4">
    <source>
        <dbReference type="EMBL" id="URD94900.1"/>
    </source>
</evidence>
<keyword evidence="5" id="KW-1185">Reference proteome</keyword>
<gene>
    <name evidence="4" type="ORF">MUK42_30106</name>
</gene>
<keyword evidence="2" id="KW-0131">Cell cycle</keyword>
<dbReference type="InterPro" id="IPR051374">
    <property type="entry name" value="Ataxin-10/CTR86_families"/>
</dbReference>
<evidence type="ECO:0000259" key="3">
    <source>
        <dbReference type="Pfam" id="PF09759"/>
    </source>
</evidence>
<name>A0A9E7FE04_9LILI</name>
<dbReference type="Gene3D" id="1.25.10.10">
    <property type="entry name" value="Leucine-rich Repeat Variant"/>
    <property type="match status" value="2"/>
</dbReference>
<reference evidence="4" key="1">
    <citation type="submission" date="2022-05" db="EMBL/GenBank/DDBJ databases">
        <title>The Musa troglodytarum L. genome provides insights into the mechanism of non-climacteric behaviour and enrichment of carotenoids.</title>
        <authorList>
            <person name="Wang J."/>
        </authorList>
    </citation>
    <scope>NUCLEOTIDE SEQUENCE</scope>
    <source>
        <tissue evidence="4">Leaf</tissue>
    </source>
</reference>
<dbReference type="Pfam" id="PF09759">
    <property type="entry name" value="Atx10homo_assoc"/>
    <property type="match status" value="1"/>
</dbReference>
<dbReference type="GO" id="GO:0051301">
    <property type="term" value="P:cell division"/>
    <property type="evidence" value="ECO:0007669"/>
    <property type="project" value="UniProtKB-KW"/>
</dbReference>
<feature type="domain" description="Ataxin-10" evidence="3">
    <location>
        <begin position="391"/>
        <end position="484"/>
    </location>
</feature>
<protein>
    <submittedName>
        <fullName evidence="4">Spinocerebellar ataxia type 10 protein domain</fullName>
    </submittedName>
</protein>
<dbReference type="SUPFAM" id="SSF48371">
    <property type="entry name" value="ARM repeat"/>
    <property type="match status" value="1"/>
</dbReference>
<dbReference type="Proteomes" id="UP001055439">
    <property type="component" value="Chromosome 4"/>
</dbReference>
<dbReference type="PANTHER" id="PTHR13255:SF0">
    <property type="entry name" value="ATAXIN-10"/>
    <property type="match status" value="1"/>
</dbReference>
<dbReference type="InterPro" id="IPR011989">
    <property type="entry name" value="ARM-like"/>
</dbReference>